<dbReference type="Proteomes" id="UP000290407">
    <property type="component" value="Unassembled WGS sequence"/>
</dbReference>
<feature type="chain" id="PRO_5020344769" evidence="1">
    <location>
        <begin position="19"/>
        <end position="329"/>
    </location>
</feature>
<dbReference type="InterPro" id="IPR011042">
    <property type="entry name" value="6-blade_b-propeller_TolB-like"/>
</dbReference>
<protein>
    <submittedName>
        <fullName evidence="2">Gluconolaconase</fullName>
    </submittedName>
</protein>
<proteinExistence type="predicted"/>
<dbReference type="EMBL" id="SBLB01000001">
    <property type="protein sequence ID" value="RYC71342.1"/>
    <property type="molecule type" value="Genomic_DNA"/>
</dbReference>
<name>A0A4Q2UQS9_9BACT</name>
<dbReference type="AlphaFoldDB" id="A0A4Q2UQS9"/>
<reference evidence="2 3" key="1">
    <citation type="submission" date="2019-01" db="EMBL/GenBank/DDBJ databases">
        <title>Spirosoma flava sp. nov., a propanil-degrading bacterium isolated from herbicide-contaminated soil.</title>
        <authorList>
            <person name="Zhang L."/>
            <person name="Jiang J.-D."/>
        </authorList>
    </citation>
    <scope>NUCLEOTIDE SEQUENCE [LARGE SCALE GENOMIC DNA]</scope>
    <source>
        <strain evidence="2 3">TY50</strain>
    </source>
</reference>
<keyword evidence="1" id="KW-0732">Signal</keyword>
<dbReference type="Gene3D" id="2.120.10.30">
    <property type="entry name" value="TolB, C-terminal domain"/>
    <property type="match status" value="1"/>
</dbReference>
<accession>A0A4Q2UQS9</accession>
<keyword evidence="3" id="KW-1185">Reference proteome</keyword>
<gene>
    <name evidence="2" type="ORF">EQG79_04145</name>
</gene>
<feature type="signal peptide" evidence="1">
    <location>
        <begin position="1"/>
        <end position="18"/>
    </location>
</feature>
<dbReference type="PANTHER" id="PTHR31460:SF3">
    <property type="entry name" value="MESOCENTIN"/>
    <property type="match status" value="1"/>
</dbReference>
<dbReference type="RefSeq" id="WP_129600136.1">
    <property type="nucleotide sequence ID" value="NZ_SBLB01000001.1"/>
</dbReference>
<dbReference type="PANTHER" id="PTHR31460">
    <property type="match status" value="1"/>
</dbReference>
<dbReference type="InterPro" id="IPR053224">
    <property type="entry name" value="Sensory_adhesion_molecule"/>
</dbReference>
<evidence type="ECO:0000256" key="1">
    <source>
        <dbReference type="SAM" id="SignalP"/>
    </source>
</evidence>
<evidence type="ECO:0000313" key="3">
    <source>
        <dbReference type="Proteomes" id="UP000290407"/>
    </source>
</evidence>
<organism evidence="2 3">
    <name type="scientific">Spirosoma sordidisoli</name>
    <dbReference type="NCBI Taxonomy" id="2502893"/>
    <lineage>
        <taxon>Bacteria</taxon>
        <taxon>Pseudomonadati</taxon>
        <taxon>Bacteroidota</taxon>
        <taxon>Cytophagia</taxon>
        <taxon>Cytophagales</taxon>
        <taxon>Cytophagaceae</taxon>
        <taxon>Spirosoma</taxon>
    </lineage>
</organism>
<sequence>MFRYLLRLPVLFLAGMWACNTPDSEFDAAVFPERIAFQADRLYPEGITYSPALDRFLVSSITQGKIGTVDLNGRYADFLTDTGLISGIGLKIRGNLLYVCNADQGVSTKSTVQTTLRTAGLLVFNLTTRARVQAVRLDSLLPGVPHFANDLAFDPQGNAYITDSFAPVIYRVTPDYKPAIFINSPLFAGAQGFNLNGIVYHPGGYLIVVKSNEGKLFKVSVANPNIITEITGVTVAGGDGLTLLDNDLYVVNERRKVSRLRSTDDWKTATLVSADTTGYEQATTSVAVGSRIYTLNARIGEVSAAAGNPAQLQARDYSIQQFRPAVPTP</sequence>
<comment type="caution">
    <text evidence="2">The sequence shown here is derived from an EMBL/GenBank/DDBJ whole genome shotgun (WGS) entry which is preliminary data.</text>
</comment>
<evidence type="ECO:0000313" key="2">
    <source>
        <dbReference type="EMBL" id="RYC71342.1"/>
    </source>
</evidence>
<dbReference type="SUPFAM" id="SSF63829">
    <property type="entry name" value="Calcium-dependent phosphotriesterase"/>
    <property type="match status" value="1"/>
</dbReference>